<proteinExistence type="predicted"/>
<name>A0A841BJB9_9ACTN</name>
<evidence type="ECO:0000313" key="2">
    <source>
        <dbReference type="EMBL" id="MBB5867133.1"/>
    </source>
</evidence>
<protein>
    <submittedName>
        <fullName evidence="2">Membrane protein YdbS with pleckstrin-like domain</fullName>
    </submittedName>
</protein>
<dbReference type="AlphaFoldDB" id="A0A841BJB9"/>
<feature type="transmembrane region" description="Helical" evidence="1">
    <location>
        <begin position="26"/>
        <end position="44"/>
    </location>
</feature>
<accession>A0A841BJB9</accession>
<keyword evidence="1" id="KW-0812">Transmembrane</keyword>
<comment type="caution">
    <text evidence="2">The sequence shown here is derived from an EMBL/GenBank/DDBJ whole genome shotgun (WGS) entry which is preliminary data.</text>
</comment>
<dbReference type="EMBL" id="JACHMN010000001">
    <property type="protein sequence ID" value="MBB5867133.1"/>
    <property type="molecule type" value="Genomic_DNA"/>
</dbReference>
<organism evidence="2 3">
    <name type="scientific">Allocatelliglobosispora scoriae</name>
    <dbReference type="NCBI Taxonomy" id="643052"/>
    <lineage>
        <taxon>Bacteria</taxon>
        <taxon>Bacillati</taxon>
        <taxon>Actinomycetota</taxon>
        <taxon>Actinomycetes</taxon>
        <taxon>Micromonosporales</taxon>
        <taxon>Micromonosporaceae</taxon>
        <taxon>Allocatelliglobosispora</taxon>
    </lineage>
</organism>
<reference evidence="2 3" key="1">
    <citation type="submission" date="2020-08" db="EMBL/GenBank/DDBJ databases">
        <title>Sequencing the genomes of 1000 actinobacteria strains.</title>
        <authorList>
            <person name="Klenk H.-P."/>
        </authorList>
    </citation>
    <scope>NUCLEOTIDE SEQUENCE [LARGE SCALE GENOMIC DNA]</scope>
    <source>
        <strain evidence="2 3">DSM 45362</strain>
    </source>
</reference>
<dbReference type="RefSeq" id="WP_184831523.1">
    <property type="nucleotide sequence ID" value="NZ_JACHMN010000001.1"/>
</dbReference>
<feature type="transmembrane region" description="Helical" evidence="1">
    <location>
        <begin position="139"/>
        <end position="159"/>
    </location>
</feature>
<keyword evidence="1" id="KW-1133">Transmembrane helix</keyword>
<keyword evidence="3" id="KW-1185">Reference proteome</keyword>
<evidence type="ECO:0000313" key="3">
    <source>
        <dbReference type="Proteomes" id="UP000587527"/>
    </source>
</evidence>
<dbReference type="Proteomes" id="UP000587527">
    <property type="component" value="Unassembled WGS sequence"/>
</dbReference>
<sequence length="277" mass="29583">MAQPDVEEILVTARDLEQSSVFRRSLAQFAVTMIVFTVVLWLLAAPTWVFVATEAAAGVVSAVRLWGPGELDNAQEYALIVATEFTWEVVEALAADERLRDGWGRAGVRTGLLAGLTPASAAAAAETLRRTARPRVEPWTVALVAVLVTAGTVLALEVLAQPSCIRISTTAVTVFVVAAVVAVASRLVRHRYNERQRHNLRAHLAADPRQSIVAELRALLASGAVRQRTMLAAALDDLCDPNPERRPSLPAVAAVLLPYAVLGAVAALWLTGLTTAC</sequence>
<feature type="transmembrane region" description="Helical" evidence="1">
    <location>
        <begin position="165"/>
        <end position="188"/>
    </location>
</feature>
<gene>
    <name evidence="2" type="ORF">F4553_000512</name>
</gene>
<keyword evidence="1" id="KW-0472">Membrane</keyword>
<feature type="transmembrane region" description="Helical" evidence="1">
    <location>
        <begin position="251"/>
        <end position="271"/>
    </location>
</feature>
<evidence type="ECO:0000256" key="1">
    <source>
        <dbReference type="SAM" id="Phobius"/>
    </source>
</evidence>